<evidence type="ECO:0000313" key="4">
    <source>
        <dbReference type="Proteomes" id="UP001329430"/>
    </source>
</evidence>
<protein>
    <recommendedName>
        <fullName evidence="2">Nudix hydrolase domain-containing protein</fullName>
    </recommendedName>
</protein>
<feature type="chain" id="PRO_5043016098" description="Nudix hydrolase domain-containing protein" evidence="1">
    <location>
        <begin position="29"/>
        <end position="300"/>
    </location>
</feature>
<dbReference type="Proteomes" id="UP001329430">
    <property type="component" value="Chromosome 7"/>
</dbReference>
<dbReference type="Pfam" id="PF00293">
    <property type="entry name" value="NUDIX"/>
    <property type="match status" value="1"/>
</dbReference>
<organism evidence="3 4">
    <name type="scientific">Pyrocoelia pectoralis</name>
    <dbReference type="NCBI Taxonomy" id="417401"/>
    <lineage>
        <taxon>Eukaryota</taxon>
        <taxon>Metazoa</taxon>
        <taxon>Ecdysozoa</taxon>
        <taxon>Arthropoda</taxon>
        <taxon>Hexapoda</taxon>
        <taxon>Insecta</taxon>
        <taxon>Pterygota</taxon>
        <taxon>Neoptera</taxon>
        <taxon>Endopterygota</taxon>
        <taxon>Coleoptera</taxon>
        <taxon>Polyphaga</taxon>
        <taxon>Elateriformia</taxon>
        <taxon>Elateroidea</taxon>
        <taxon>Lampyridae</taxon>
        <taxon>Lampyrinae</taxon>
        <taxon>Pyrocoelia</taxon>
    </lineage>
</organism>
<sequence length="300" mass="34249">MLIFSNSIFLKTLFLILMILRTMVHIKCRSNYYPFGAIKRLDFPDNLVPWSVAFNNYHPPEYNSPNLLNKPWADPDITEPNFNPQWNELDDKVNRKSYMGVYNVSDGRPLNPRGRTGLTGRGVLGRWGPNHAADPVVTRWKLFDDGKREIDQSTNLYILQFCAIKRRDSDEWALPGGMVDPGEQVSSTLQREFLEEALNSLESTPGELESNKKMVSDFFSSGYEIYKGYVDDPRNTDNAWMETVAVNFHDEEGNLVGKFQLNAGDDAKSVQWMDIDQSLALYASHSLFIQTAAMLHGAHW</sequence>
<evidence type="ECO:0000259" key="2">
    <source>
        <dbReference type="PROSITE" id="PS51462"/>
    </source>
</evidence>
<dbReference type="Gene3D" id="3.90.79.10">
    <property type="entry name" value="Nucleoside Triphosphate Pyrophosphohydrolase"/>
    <property type="match status" value="1"/>
</dbReference>
<dbReference type="PANTHER" id="PTHR13030">
    <property type="entry name" value="NUDIX HYDROLASE"/>
    <property type="match status" value="1"/>
</dbReference>
<dbReference type="FunFam" id="3.90.79.10:FF:000021">
    <property type="entry name" value="ADP-ribose pyrophosphatase, mitochondrial isoform X1"/>
    <property type="match status" value="1"/>
</dbReference>
<dbReference type="Pfam" id="PF25969">
    <property type="entry name" value="NUDT9_N"/>
    <property type="match status" value="1"/>
</dbReference>
<dbReference type="InterPro" id="IPR015797">
    <property type="entry name" value="NUDIX_hydrolase-like_dom_sf"/>
</dbReference>
<name>A0AAN7V8R6_9COLE</name>
<feature type="signal peptide" evidence="1">
    <location>
        <begin position="1"/>
        <end position="28"/>
    </location>
</feature>
<feature type="domain" description="Nudix hydrolase" evidence="2">
    <location>
        <begin position="129"/>
        <end position="295"/>
    </location>
</feature>
<accession>A0AAN7V8R6</accession>
<keyword evidence="4" id="KW-1185">Reference proteome</keyword>
<dbReference type="SUPFAM" id="SSF55811">
    <property type="entry name" value="Nudix"/>
    <property type="match status" value="1"/>
</dbReference>
<dbReference type="PANTHER" id="PTHR13030:SF8">
    <property type="entry name" value="ADP-RIBOSE PYROPHOSPHATASE, MITOCHONDRIAL"/>
    <property type="match status" value="1"/>
</dbReference>
<evidence type="ECO:0000313" key="3">
    <source>
        <dbReference type="EMBL" id="KAK5641036.1"/>
    </source>
</evidence>
<dbReference type="PROSITE" id="PS51462">
    <property type="entry name" value="NUDIX"/>
    <property type="match status" value="1"/>
</dbReference>
<keyword evidence="1" id="KW-0732">Signal</keyword>
<dbReference type="CDD" id="cd03670">
    <property type="entry name" value="NUDIX_ADPRase_Nudt9"/>
    <property type="match status" value="1"/>
</dbReference>
<comment type="caution">
    <text evidence="3">The sequence shown here is derived from an EMBL/GenBank/DDBJ whole genome shotgun (WGS) entry which is preliminary data.</text>
</comment>
<dbReference type="EMBL" id="JAVRBK010000007">
    <property type="protein sequence ID" value="KAK5641036.1"/>
    <property type="molecule type" value="Genomic_DNA"/>
</dbReference>
<dbReference type="InterPro" id="IPR000086">
    <property type="entry name" value="NUDIX_hydrolase_dom"/>
</dbReference>
<proteinExistence type="predicted"/>
<gene>
    <name evidence="3" type="ORF">RI129_009583</name>
</gene>
<dbReference type="InterPro" id="IPR039989">
    <property type="entry name" value="NUDT9"/>
</dbReference>
<reference evidence="3 4" key="1">
    <citation type="journal article" date="2024" name="Insects">
        <title>An Improved Chromosome-Level Genome Assembly of the Firefly Pyrocoelia pectoralis.</title>
        <authorList>
            <person name="Fu X."/>
            <person name="Meyer-Rochow V.B."/>
            <person name="Ballantyne L."/>
            <person name="Zhu X."/>
        </authorList>
    </citation>
    <scope>NUCLEOTIDE SEQUENCE [LARGE SCALE GENOMIC DNA]</scope>
    <source>
        <strain evidence="3">XCY_ONT2</strain>
    </source>
</reference>
<dbReference type="AlphaFoldDB" id="A0AAN7V8R6"/>
<evidence type="ECO:0000256" key="1">
    <source>
        <dbReference type="SAM" id="SignalP"/>
    </source>
</evidence>
<dbReference type="GO" id="GO:0047631">
    <property type="term" value="F:ADP-ribose diphosphatase activity"/>
    <property type="evidence" value="ECO:0007669"/>
    <property type="project" value="InterPro"/>
</dbReference>